<keyword evidence="1" id="KW-0472">Membrane</keyword>
<keyword evidence="1" id="KW-1133">Transmembrane helix</keyword>
<accession>A0A941DC06</accession>
<feature type="transmembrane region" description="Helical" evidence="1">
    <location>
        <begin position="354"/>
        <end position="372"/>
    </location>
</feature>
<feature type="transmembrane region" description="Helical" evidence="1">
    <location>
        <begin position="154"/>
        <end position="172"/>
    </location>
</feature>
<dbReference type="Proteomes" id="UP000680158">
    <property type="component" value="Unassembled WGS sequence"/>
</dbReference>
<keyword evidence="1" id="KW-0812">Transmembrane</keyword>
<dbReference type="Pfam" id="PF01757">
    <property type="entry name" value="Acyl_transf_3"/>
    <property type="match status" value="1"/>
</dbReference>
<reference evidence="3 4" key="1">
    <citation type="submission" date="2021-04" db="EMBL/GenBank/DDBJ databases">
        <title>novel species isolated from subtropical streams in China.</title>
        <authorList>
            <person name="Lu H."/>
        </authorList>
    </citation>
    <scope>NUCLEOTIDE SEQUENCE [LARGE SCALE GENOMIC DNA]</scope>
    <source>
        <strain evidence="3 4">BYS107W</strain>
    </source>
</reference>
<keyword evidence="3" id="KW-0808">Transferase</keyword>
<feature type="domain" description="Acyltransferase 3" evidence="2">
    <location>
        <begin position="13"/>
        <end position="368"/>
    </location>
</feature>
<feature type="transmembrane region" description="Helical" evidence="1">
    <location>
        <begin position="12"/>
        <end position="35"/>
    </location>
</feature>
<dbReference type="RefSeq" id="WP_212683275.1">
    <property type="nucleotide sequence ID" value="NZ_JAGSPM010000002.1"/>
</dbReference>
<feature type="transmembrane region" description="Helical" evidence="1">
    <location>
        <begin position="288"/>
        <end position="308"/>
    </location>
</feature>
<dbReference type="EMBL" id="JAGSPM010000002">
    <property type="protein sequence ID" value="MBR7745919.1"/>
    <property type="molecule type" value="Genomic_DNA"/>
</dbReference>
<proteinExistence type="predicted"/>
<sequence>MHTNHHDDSRQFFLDWVRIFAFFVLIFYHVGMYYVTWDWHVKSVNASNAIEPLMKLSSPWRLGLLFLVSGVASSWMLNKLSVGGFIRQRSARLLIPLVFGMLVVTPPQAFVEAVEQAGYQGNYFDFMKLYLQAYHGFCDKDGCLDLPTWNHLWFVPYLWIYSLLLAGISLGLGKHFELLGNFLAKHLTGWKLIVLPTLLLALIRILLANRFPTTHDLVDDWFNHANSFTLFLLGALLARQTEFWQRFDAARWTLLGTALACWALVLVFDAWPDDRWPATPFPVWSKLFHLIYSLCQWSAIGAACGFAHKHFHFDSPKRRYLTQAVFPLYILHQTFIVVFAYVLKPASLAPGIEAIVLIVLTITSSFAVFEVVRRIPALQPMFGLRADKVFALKSTTPL</sequence>
<gene>
    <name evidence="3" type="ORF">KDM92_04950</name>
</gene>
<evidence type="ECO:0000313" key="4">
    <source>
        <dbReference type="Proteomes" id="UP000680158"/>
    </source>
</evidence>
<keyword evidence="3" id="KW-0012">Acyltransferase</keyword>
<feature type="transmembrane region" description="Helical" evidence="1">
    <location>
        <begin position="60"/>
        <end position="78"/>
    </location>
</feature>
<dbReference type="InterPro" id="IPR002656">
    <property type="entry name" value="Acyl_transf_3_dom"/>
</dbReference>
<keyword evidence="4" id="KW-1185">Reference proteome</keyword>
<feature type="transmembrane region" description="Helical" evidence="1">
    <location>
        <begin position="90"/>
        <end position="110"/>
    </location>
</feature>
<dbReference type="PANTHER" id="PTHR36927">
    <property type="entry name" value="BLR4337 PROTEIN"/>
    <property type="match status" value="1"/>
</dbReference>
<evidence type="ECO:0000256" key="1">
    <source>
        <dbReference type="SAM" id="Phobius"/>
    </source>
</evidence>
<feature type="transmembrane region" description="Helical" evidence="1">
    <location>
        <begin position="320"/>
        <end position="342"/>
    </location>
</feature>
<feature type="transmembrane region" description="Helical" evidence="1">
    <location>
        <begin position="192"/>
        <end position="209"/>
    </location>
</feature>
<protein>
    <submittedName>
        <fullName evidence="3">Acyltransferase family protein</fullName>
    </submittedName>
</protein>
<dbReference type="InterPro" id="IPR050623">
    <property type="entry name" value="Glucan_succinyl_AcylTrfase"/>
</dbReference>
<organism evidence="3 4">
    <name type="scientific">Undibacterium baiyunense</name>
    <dbReference type="NCBI Taxonomy" id="2828731"/>
    <lineage>
        <taxon>Bacteria</taxon>
        <taxon>Pseudomonadati</taxon>
        <taxon>Pseudomonadota</taxon>
        <taxon>Betaproteobacteria</taxon>
        <taxon>Burkholderiales</taxon>
        <taxon>Oxalobacteraceae</taxon>
        <taxon>Undibacterium</taxon>
    </lineage>
</organism>
<dbReference type="GO" id="GO:0016747">
    <property type="term" value="F:acyltransferase activity, transferring groups other than amino-acyl groups"/>
    <property type="evidence" value="ECO:0007669"/>
    <property type="project" value="InterPro"/>
</dbReference>
<evidence type="ECO:0000313" key="3">
    <source>
        <dbReference type="EMBL" id="MBR7745919.1"/>
    </source>
</evidence>
<comment type="caution">
    <text evidence="3">The sequence shown here is derived from an EMBL/GenBank/DDBJ whole genome shotgun (WGS) entry which is preliminary data.</text>
</comment>
<evidence type="ECO:0000259" key="2">
    <source>
        <dbReference type="Pfam" id="PF01757"/>
    </source>
</evidence>
<dbReference type="PANTHER" id="PTHR36927:SF3">
    <property type="entry name" value="GLUCANS BIOSYNTHESIS PROTEIN C"/>
    <property type="match status" value="1"/>
</dbReference>
<name>A0A941DC06_9BURK</name>
<feature type="transmembrane region" description="Helical" evidence="1">
    <location>
        <begin position="221"/>
        <end position="238"/>
    </location>
</feature>
<feature type="transmembrane region" description="Helical" evidence="1">
    <location>
        <begin position="250"/>
        <end position="268"/>
    </location>
</feature>
<dbReference type="AlphaFoldDB" id="A0A941DC06"/>